<dbReference type="Gene3D" id="3.30.710.10">
    <property type="entry name" value="Potassium Channel Kv1.1, Chain A"/>
    <property type="match status" value="1"/>
</dbReference>
<dbReference type="CDD" id="cd00121">
    <property type="entry name" value="MATH"/>
    <property type="match status" value="1"/>
</dbReference>
<dbReference type="PROSITE" id="PS50097">
    <property type="entry name" value="BTB"/>
    <property type="match status" value="1"/>
</dbReference>
<dbReference type="STRING" id="1611254.A0A2G5VBB5"/>
<dbReference type="Proteomes" id="UP000230233">
    <property type="component" value="Chromosome II"/>
</dbReference>
<dbReference type="SUPFAM" id="SSF49599">
    <property type="entry name" value="TRAF domain-like"/>
    <property type="match status" value="1"/>
</dbReference>
<dbReference type="InterPro" id="IPR011333">
    <property type="entry name" value="SKP1/BTB/POZ_sf"/>
</dbReference>
<dbReference type="SMART" id="SM00061">
    <property type="entry name" value="MATH"/>
    <property type="match status" value="1"/>
</dbReference>
<protein>
    <recommendedName>
        <fullName evidence="1">BTB domain-containing protein</fullName>
    </recommendedName>
</protein>
<dbReference type="Gene3D" id="2.60.210.10">
    <property type="entry name" value="Apoptosis, Tumor Necrosis Factor Receptor Associated Protein 2, Chain A"/>
    <property type="match status" value="1"/>
</dbReference>
<sequence length="307" mass="35147">MPPFEKKFVLRHVFKKVSEMKEGENNFSPFEQHFGVPWGVCTLRKEGKLGFYLYTQVEKEDKWYVELKWKKKLLSISGKTVTKSYTKALGTSEGAEKDWGTPGFVTWDELIQNHVVDDSFSVEVHVKILKMTGIKLRNFDESAKKYSDIVLIVEGTKFYVLKQYLASQSTYFDSLLLGNSKETKKSKKSEITLSDVKCGDFQHFLELIYGESSIDESTIDGIIHLSDMYDAKLAIQKCEEFLTENSEKPLKEKLKLASKYNLKQLKDDCLSKISSSSDIRSVLLYDSSEMDPTVVLELLQKSISSNN</sequence>
<comment type="caution">
    <text evidence="2">The sequence shown here is derived from an EMBL/GenBank/DDBJ whole genome shotgun (WGS) entry which is preliminary data.</text>
</comment>
<proteinExistence type="predicted"/>
<dbReference type="SMART" id="SM00225">
    <property type="entry name" value="BTB"/>
    <property type="match status" value="1"/>
</dbReference>
<feature type="domain" description="BTB" evidence="1">
    <location>
        <begin position="147"/>
        <end position="209"/>
    </location>
</feature>
<keyword evidence="3" id="KW-1185">Reference proteome</keyword>
<dbReference type="InterPro" id="IPR052664">
    <property type="entry name" value="BTB-MATH_domain_protein"/>
</dbReference>
<gene>
    <name evidence="2" type="primary">Cnig_chr_II.g7742</name>
    <name evidence="2" type="ORF">B9Z55_007742</name>
</gene>
<dbReference type="InterPro" id="IPR008974">
    <property type="entry name" value="TRAF-like"/>
</dbReference>
<dbReference type="Pfam" id="PF00917">
    <property type="entry name" value="MATH"/>
    <property type="match status" value="1"/>
</dbReference>
<dbReference type="PANTHER" id="PTHR22743">
    <property type="entry name" value="MEPRIN/TRAF-LIKE MATH FAMILY-C.ELEGANS"/>
    <property type="match status" value="1"/>
</dbReference>
<dbReference type="EMBL" id="PDUG01000002">
    <property type="protein sequence ID" value="PIC48961.1"/>
    <property type="molecule type" value="Genomic_DNA"/>
</dbReference>
<name>A0A2G5VBB5_9PELO</name>
<reference evidence="3" key="1">
    <citation type="submission" date="2017-10" db="EMBL/GenBank/DDBJ databases">
        <title>Rapid genome shrinkage in a self-fertile nematode reveals novel sperm competition proteins.</title>
        <authorList>
            <person name="Yin D."/>
            <person name="Schwarz E.M."/>
            <person name="Thomas C.G."/>
            <person name="Felde R.L."/>
            <person name="Korf I.F."/>
            <person name="Cutter A.D."/>
            <person name="Schartner C.M."/>
            <person name="Ralston E.J."/>
            <person name="Meyer B.J."/>
            <person name="Haag E.S."/>
        </authorList>
    </citation>
    <scope>NUCLEOTIDE SEQUENCE [LARGE SCALE GENOMIC DNA]</scope>
    <source>
        <strain evidence="3">JU1422</strain>
    </source>
</reference>
<organism evidence="2 3">
    <name type="scientific">Caenorhabditis nigoni</name>
    <dbReference type="NCBI Taxonomy" id="1611254"/>
    <lineage>
        <taxon>Eukaryota</taxon>
        <taxon>Metazoa</taxon>
        <taxon>Ecdysozoa</taxon>
        <taxon>Nematoda</taxon>
        <taxon>Chromadorea</taxon>
        <taxon>Rhabditida</taxon>
        <taxon>Rhabditina</taxon>
        <taxon>Rhabditomorpha</taxon>
        <taxon>Rhabditoidea</taxon>
        <taxon>Rhabditidae</taxon>
        <taxon>Peloderinae</taxon>
        <taxon>Caenorhabditis</taxon>
    </lineage>
</organism>
<dbReference type="InterPro" id="IPR002083">
    <property type="entry name" value="MATH/TRAF_dom"/>
</dbReference>
<evidence type="ECO:0000313" key="3">
    <source>
        <dbReference type="Proteomes" id="UP000230233"/>
    </source>
</evidence>
<evidence type="ECO:0000313" key="2">
    <source>
        <dbReference type="EMBL" id="PIC48961.1"/>
    </source>
</evidence>
<dbReference type="AlphaFoldDB" id="A0A2G5VBB5"/>
<dbReference type="CDD" id="cd18186">
    <property type="entry name" value="BTB_POZ_ZBTB_KLHL-like"/>
    <property type="match status" value="1"/>
</dbReference>
<dbReference type="SUPFAM" id="SSF54695">
    <property type="entry name" value="POZ domain"/>
    <property type="match status" value="1"/>
</dbReference>
<dbReference type="InterPro" id="IPR000210">
    <property type="entry name" value="BTB/POZ_dom"/>
</dbReference>
<dbReference type="Pfam" id="PF00651">
    <property type="entry name" value="BTB"/>
    <property type="match status" value="1"/>
</dbReference>
<evidence type="ECO:0000259" key="1">
    <source>
        <dbReference type="PROSITE" id="PS50097"/>
    </source>
</evidence>
<accession>A0A2G5VBB5</accession>
<dbReference type="PANTHER" id="PTHR22743:SF165">
    <property type="entry name" value="BTB AND MATH DOMAIN CONTAINING-RELATED"/>
    <property type="match status" value="1"/>
</dbReference>